<gene>
    <name evidence="1" type="ORF">PanWU01x14_210490</name>
</gene>
<dbReference type="Proteomes" id="UP000237105">
    <property type="component" value="Unassembled WGS sequence"/>
</dbReference>
<evidence type="ECO:0000313" key="2">
    <source>
        <dbReference type="Proteomes" id="UP000237105"/>
    </source>
</evidence>
<dbReference type="AlphaFoldDB" id="A0A2P5BTS8"/>
<protein>
    <submittedName>
        <fullName evidence="1">Uncharacterized protein</fullName>
    </submittedName>
</protein>
<name>A0A2P5BTS8_PARAD</name>
<proteinExistence type="predicted"/>
<reference evidence="2" key="1">
    <citation type="submission" date="2016-06" db="EMBL/GenBank/DDBJ databases">
        <title>Parallel loss of symbiosis genes in relatives of nitrogen-fixing non-legume Parasponia.</title>
        <authorList>
            <person name="Van Velzen R."/>
            <person name="Holmer R."/>
            <person name="Bu F."/>
            <person name="Rutten L."/>
            <person name="Van Zeijl A."/>
            <person name="Liu W."/>
            <person name="Santuari L."/>
            <person name="Cao Q."/>
            <person name="Sharma T."/>
            <person name="Shen D."/>
            <person name="Roswanjaya Y."/>
            <person name="Wardhani T."/>
            <person name="Kalhor M.S."/>
            <person name="Jansen J."/>
            <person name="Van den Hoogen J."/>
            <person name="Gungor B."/>
            <person name="Hartog M."/>
            <person name="Hontelez J."/>
            <person name="Verver J."/>
            <person name="Yang W.-C."/>
            <person name="Schijlen E."/>
            <person name="Repin R."/>
            <person name="Schilthuizen M."/>
            <person name="Schranz E."/>
            <person name="Heidstra R."/>
            <person name="Miyata K."/>
            <person name="Fedorova E."/>
            <person name="Kohlen W."/>
            <person name="Bisseling T."/>
            <person name="Smit S."/>
            <person name="Geurts R."/>
        </authorList>
    </citation>
    <scope>NUCLEOTIDE SEQUENCE [LARGE SCALE GENOMIC DNA]</scope>
    <source>
        <strain evidence="2">cv. WU1-14</strain>
    </source>
</reference>
<organism evidence="1 2">
    <name type="scientific">Parasponia andersonii</name>
    <name type="common">Sponia andersonii</name>
    <dbReference type="NCBI Taxonomy" id="3476"/>
    <lineage>
        <taxon>Eukaryota</taxon>
        <taxon>Viridiplantae</taxon>
        <taxon>Streptophyta</taxon>
        <taxon>Embryophyta</taxon>
        <taxon>Tracheophyta</taxon>
        <taxon>Spermatophyta</taxon>
        <taxon>Magnoliopsida</taxon>
        <taxon>eudicotyledons</taxon>
        <taxon>Gunneridae</taxon>
        <taxon>Pentapetalae</taxon>
        <taxon>rosids</taxon>
        <taxon>fabids</taxon>
        <taxon>Rosales</taxon>
        <taxon>Cannabaceae</taxon>
        <taxon>Parasponia</taxon>
    </lineage>
</organism>
<keyword evidence="2" id="KW-1185">Reference proteome</keyword>
<sequence>MPFYDIKMLNINVRNGLIIKIKLLRNLINKANSTQKPEEKNSFSRQNRSHFTASITELLLIQHLYEFLSRTSQGKLELQASQSSLAQFSSPMSEVTSVSKGTSTFSKIVTELCLIVASWRSMARAS</sequence>
<comment type="caution">
    <text evidence="1">The sequence shown here is derived from an EMBL/GenBank/DDBJ whole genome shotgun (WGS) entry which is preliminary data.</text>
</comment>
<accession>A0A2P5BTS8</accession>
<evidence type="ECO:0000313" key="1">
    <source>
        <dbReference type="EMBL" id="PON52207.1"/>
    </source>
</evidence>
<dbReference type="EMBL" id="JXTB01000223">
    <property type="protein sequence ID" value="PON52207.1"/>
    <property type="molecule type" value="Genomic_DNA"/>
</dbReference>